<dbReference type="Gene3D" id="3.40.50.2020">
    <property type="match status" value="1"/>
</dbReference>
<keyword evidence="2" id="KW-0328">Glycosyltransferase</keyword>
<evidence type="ECO:0000259" key="1">
    <source>
        <dbReference type="Pfam" id="PF00156"/>
    </source>
</evidence>
<dbReference type="Pfam" id="PF00156">
    <property type="entry name" value="Pribosyltran"/>
    <property type="match status" value="1"/>
</dbReference>
<dbReference type="InterPro" id="IPR050137">
    <property type="entry name" value="PyrR_bifunctional"/>
</dbReference>
<dbReference type="Proteomes" id="UP001156666">
    <property type="component" value="Unassembled WGS sequence"/>
</dbReference>
<dbReference type="InterPro" id="IPR029057">
    <property type="entry name" value="PRTase-like"/>
</dbReference>
<gene>
    <name evidence="2" type="primary">pyrR1</name>
    <name evidence="2" type="ORF">GCM10007940_08930</name>
</gene>
<dbReference type="AlphaFoldDB" id="A0AA37SPD0"/>
<comment type="caution">
    <text evidence="2">The sequence shown here is derived from an EMBL/GenBank/DDBJ whole genome shotgun (WGS) entry which is preliminary data.</text>
</comment>
<dbReference type="EMBL" id="BSOH01000005">
    <property type="protein sequence ID" value="GLR16278.1"/>
    <property type="molecule type" value="Genomic_DNA"/>
</dbReference>
<reference evidence="2" key="2">
    <citation type="submission" date="2023-01" db="EMBL/GenBank/DDBJ databases">
        <title>Draft genome sequence of Portibacter lacus strain NBRC 108769.</title>
        <authorList>
            <person name="Sun Q."/>
            <person name="Mori K."/>
        </authorList>
    </citation>
    <scope>NUCLEOTIDE SEQUENCE</scope>
    <source>
        <strain evidence="2">NBRC 108769</strain>
    </source>
</reference>
<sequence length="184" mass="21409">MNIMSRGRTILLDKRFELTLQRLAHQLIENYGDFSNTCIIGVQERGVLLAERLIELLEIELGHRNLEYGKLDITFYRDDFRTRKNPLKASSTEIDFLIEAKRVILIDDVLYTGRTIQSALAALQDFGRPEQVELLCLVDRRFNRHLPIQADYVGITIDALDEAYVKVEWKEQNSKDRILLFPAK</sequence>
<name>A0AA37SPD0_9BACT</name>
<keyword evidence="2" id="KW-0808">Transferase</keyword>
<dbReference type="GO" id="GO:0016757">
    <property type="term" value="F:glycosyltransferase activity"/>
    <property type="evidence" value="ECO:0007669"/>
    <property type="project" value="UniProtKB-KW"/>
</dbReference>
<feature type="domain" description="Phosphoribosyltransferase" evidence="1">
    <location>
        <begin position="13"/>
        <end position="171"/>
    </location>
</feature>
<dbReference type="InterPro" id="IPR000836">
    <property type="entry name" value="PRTase_dom"/>
</dbReference>
<dbReference type="CDD" id="cd06223">
    <property type="entry name" value="PRTases_typeI"/>
    <property type="match status" value="1"/>
</dbReference>
<dbReference type="PANTHER" id="PTHR11608">
    <property type="entry name" value="BIFUNCTIONAL PROTEIN PYRR"/>
    <property type="match status" value="1"/>
</dbReference>
<keyword evidence="3" id="KW-1185">Reference proteome</keyword>
<evidence type="ECO:0000313" key="2">
    <source>
        <dbReference type="EMBL" id="GLR16278.1"/>
    </source>
</evidence>
<dbReference type="NCBIfam" id="NF003549">
    <property type="entry name" value="PRK05205.1-5"/>
    <property type="match status" value="1"/>
</dbReference>
<proteinExistence type="predicted"/>
<dbReference type="PANTHER" id="PTHR11608:SF0">
    <property type="entry name" value="BIFUNCTIONAL PROTEIN PYRR"/>
    <property type="match status" value="1"/>
</dbReference>
<protein>
    <submittedName>
        <fullName evidence="2">Bifunctional pyrimidine operon regulatory protein/uracil phosphoribosyltransferase</fullName>
    </submittedName>
</protein>
<accession>A0AA37SPD0</accession>
<organism evidence="2 3">
    <name type="scientific">Portibacter lacus</name>
    <dbReference type="NCBI Taxonomy" id="1099794"/>
    <lineage>
        <taxon>Bacteria</taxon>
        <taxon>Pseudomonadati</taxon>
        <taxon>Bacteroidota</taxon>
        <taxon>Saprospiria</taxon>
        <taxon>Saprospirales</taxon>
        <taxon>Haliscomenobacteraceae</taxon>
        <taxon>Portibacter</taxon>
    </lineage>
</organism>
<evidence type="ECO:0000313" key="3">
    <source>
        <dbReference type="Proteomes" id="UP001156666"/>
    </source>
</evidence>
<dbReference type="SUPFAM" id="SSF53271">
    <property type="entry name" value="PRTase-like"/>
    <property type="match status" value="1"/>
</dbReference>
<reference evidence="2" key="1">
    <citation type="journal article" date="2014" name="Int. J. Syst. Evol. Microbiol.">
        <title>Complete genome sequence of Corynebacterium casei LMG S-19264T (=DSM 44701T), isolated from a smear-ripened cheese.</title>
        <authorList>
            <consortium name="US DOE Joint Genome Institute (JGI-PGF)"/>
            <person name="Walter F."/>
            <person name="Albersmeier A."/>
            <person name="Kalinowski J."/>
            <person name="Ruckert C."/>
        </authorList>
    </citation>
    <scope>NUCLEOTIDE SEQUENCE</scope>
    <source>
        <strain evidence="2">NBRC 108769</strain>
    </source>
</reference>